<comment type="caution">
    <text evidence="1">Lacks conserved residue(s) required for the propagation of feature annotation.</text>
</comment>
<dbReference type="Pfam" id="PF01549">
    <property type="entry name" value="ShK"/>
    <property type="match status" value="1"/>
</dbReference>
<evidence type="ECO:0000256" key="1">
    <source>
        <dbReference type="PROSITE-ProRule" id="PRU01005"/>
    </source>
</evidence>
<sequence length="224" mass="24666">MLRFTLSILAVVFIVKSKQFAATSTDKTCENLSPSVNKSTCIPAGLKDGVHICTSSQICYFDASDPKEQYHCCDVQKDRVCEKGFCFQKPDKENVCVELCPELPATRNPETAFEPAINFQCSSGICYTYKGEQNCYLNLSPCPELPKTVRKATQTGPAIDGDCKNGLCFRVDDTDSCFPCVDASISFCKGWKQNGFCDDSLFYSSADRRAYCPKTCGICKTGSP</sequence>
<organism evidence="4 5">
    <name type="scientific">Mesorhabditis belari</name>
    <dbReference type="NCBI Taxonomy" id="2138241"/>
    <lineage>
        <taxon>Eukaryota</taxon>
        <taxon>Metazoa</taxon>
        <taxon>Ecdysozoa</taxon>
        <taxon>Nematoda</taxon>
        <taxon>Chromadorea</taxon>
        <taxon>Rhabditida</taxon>
        <taxon>Rhabditina</taxon>
        <taxon>Rhabditomorpha</taxon>
        <taxon>Rhabditoidea</taxon>
        <taxon>Rhabditidae</taxon>
        <taxon>Mesorhabditinae</taxon>
        <taxon>Mesorhabditis</taxon>
    </lineage>
</organism>
<name>A0AAF3ENK1_9BILA</name>
<dbReference type="AlphaFoldDB" id="A0AAF3ENK1"/>
<evidence type="ECO:0000313" key="4">
    <source>
        <dbReference type="Proteomes" id="UP000887575"/>
    </source>
</evidence>
<dbReference type="WBParaSite" id="MBELARI_LOCUS15623">
    <property type="protein sequence ID" value="MBELARI_LOCUS15623"/>
    <property type="gene ID" value="MBELARI_LOCUS15623"/>
</dbReference>
<feature type="chain" id="PRO_5042139785" description="ShKT domain-containing protein" evidence="2">
    <location>
        <begin position="18"/>
        <end position="224"/>
    </location>
</feature>
<keyword evidence="2" id="KW-0732">Signal</keyword>
<dbReference type="SMART" id="SM00254">
    <property type="entry name" value="ShKT"/>
    <property type="match status" value="1"/>
</dbReference>
<proteinExistence type="predicted"/>
<evidence type="ECO:0000313" key="5">
    <source>
        <dbReference type="WBParaSite" id="MBELARI_LOCUS15623"/>
    </source>
</evidence>
<feature type="signal peptide" evidence="2">
    <location>
        <begin position="1"/>
        <end position="17"/>
    </location>
</feature>
<reference evidence="5" key="1">
    <citation type="submission" date="2024-02" db="UniProtKB">
        <authorList>
            <consortium name="WormBaseParasite"/>
        </authorList>
    </citation>
    <scope>IDENTIFICATION</scope>
</reference>
<dbReference type="Gene3D" id="1.10.10.1940">
    <property type="match status" value="1"/>
</dbReference>
<keyword evidence="4" id="KW-1185">Reference proteome</keyword>
<dbReference type="Proteomes" id="UP000887575">
    <property type="component" value="Unassembled WGS sequence"/>
</dbReference>
<evidence type="ECO:0000259" key="3">
    <source>
        <dbReference type="PROSITE" id="PS51670"/>
    </source>
</evidence>
<evidence type="ECO:0000256" key="2">
    <source>
        <dbReference type="SAM" id="SignalP"/>
    </source>
</evidence>
<accession>A0AAF3ENK1</accession>
<dbReference type="InterPro" id="IPR003582">
    <property type="entry name" value="ShKT_dom"/>
</dbReference>
<feature type="domain" description="ShKT" evidence="3">
    <location>
        <begin position="180"/>
        <end position="219"/>
    </location>
</feature>
<protein>
    <recommendedName>
        <fullName evidence="3">ShKT domain-containing protein</fullName>
    </recommendedName>
</protein>
<dbReference type="PROSITE" id="PS51670">
    <property type="entry name" value="SHKT"/>
    <property type="match status" value="1"/>
</dbReference>